<protein>
    <submittedName>
        <fullName evidence="1">Uncharacterized protein</fullName>
    </submittedName>
</protein>
<evidence type="ECO:0000313" key="2">
    <source>
        <dbReference type="Proteomes" id="UP001057402"/>
    </source>
</evidence>
<name>A0ACB9RI65_9MYRT</name>
<evidence type="ECO:0000313" key="1">
    <source>
        <dbReference type="EMBL" id="KAI4378856.1"/>
    </source>
</evidence>
<gene>
    <name evidence="1" type="ORF">MLD38_016280</name>
</gene>
<dbReference type="Proteomes" id="UP001057402">
    <property type="component" value="Chromosome 4"/>
</dbReference>
<keyword evidence="2" id="KW-1185">Reference proteome</keyword>
<dbReference type="EMBL" id="CM042883">
    <property type="protein sequence ID" value="KAI4378856.1"/>
    <property type="molecule type" value="Genomic_DNA"/>
</dbReference>
<comment type="caution">
    <text evidence="1">The sequence shown here is derived from an EMBL/GenBank/DDBJ whole genome shotgun (WGS) entry which is preliminary data.</text>
</comment>
<proteinExistence type="predicted"/>
<sequence length="70" mass="7662">MWQFHLVLVAREENPNLPSPPILGFDLLRNLRDLGDVTSIKCCEVVNKSELGPSGQISGSEAARTSPNRS</sequence>
<accession>A0ACB9RI65</accession>
<organism evidence="1 2">
    <name type="scientific">Melastoma candidum</name>
    <dbReference type="NCBI Taxonomy" id="119954"/>
    <lineage>
        <taxon>Eukaryota</taxon>
        <taxon>Viridiplantae</taxon>
        <taxon>Streptophyta</taxon>
        <taxon>Embryophyta</taxon>
        <taxon>Tracheophyta</taxon>
        <taxon>Spermatophyta</taxon>
        <taxon>Magnoliopsida</taxon>
        <taxon>eudicotyledons</taxon>
        <taxon>Gunneridae</taxon>
        <taxon>Pentapetalae</taxon>
        <taxon>rosids</taxon>
        <taxon>malvids</taxon>
        <taxon>Myrtales</taxon>
        <taxon>Melastomataceae</taxon>
        <taxon>Melastomatoideae</taxon>
        <taxon>Melastomateae</taxon>
        <taxon>Melastoma</taxon>
    </lineage>
</organism>
<reference evidence="2" key="1">
    <citation type="journal article" date="2023" name="Front. Plant Sci.">
        <title>Chromosomal-level genome assembly of Melastoma candidum provides insights into trichome evolution.</title>
        <authorList>
            <person name="Zhong Y."/>
            <person name="Wu W."/>
            <person name="Sun C."/>
            <person name="Zou P."/>
            <person name="Liu Y."/>
            <person name="Dai S."/>
            <person name="Zhou R."/>
        </authorList>
    </citation>
    <scope>NUCLEOTIDE SEQUENCE [LARGE SCALE GENOMIC DNA]</scope>
</reference>